<feature type="transmembrane region" description="Helical" evidence="1">
    <location>
        <begin position="126"/>
        <end position="144"/>
    </location>
</feature>
<gene>
    <name evidence="3" type="ORF">H9873_04565</name>
</gene>
<proteinExistence type="predicted"/>
<feature type="transmembrane region" description="Helical" evidence="1">
    <location>
        <begin position="73"/>
        <end position="91"/>
    </location>
</feature>
<dbReference type="GO" id="GO:0004190">
    <property type="term" value="F:aspartic-type endopeptidase activity"/>
    <property type="evidence" value="ECO:0007669"/>
    <property type="project" value="UniProtKB-EC"/>
</dbReference>
<keyword evidence="1" id="KW-0472">Membrane</keyword>
<sequence>MWEVGRVMCLGVLAGLAVTDICWRRIPAEIFVMGTIGILVYQACSRETDPILLLGGAGVGLIFFVIGKATSQGIGYGDCWGILVLGLYLGLWKLLEVLAGAFLLLLGAVMVLLVKRRMRSKCTLPFFPFLTGGYLMGMMMGGTLW</sequence>
<name>A0A9D1UDS4_9FIRM</name>
<comment type="caution">
    <text evidence="3">The sequence shown here is derived from an EMBL/GenBank/DDBJ whole genome shotgun (WGS) entry which is preliminary data.</text>
</comment>
<dbReference type="Pfam" id="PF01478">
    <property type="entry name" value="Peptidase_A24"/>
    <property type="match status" value="1"/>
</dbReference>
<reference evidence="3" key="2">
    <citation type="submission" date="2021-04" db="EMBL/GenBank/DDBJ databases">
        <authorList>
            <person name="Gilroy R."/>
        </authorList>
    </citation>
    <scope>NUCLEOTIDE SEQUENCE</scope>
    <source>
        <strain evidence="3">ChiSxjej1B13-11762</strain>
    </source>
</reference>
<keyword evidence="1" id="KW-0812">Transmembrane</keyword>
<evidence type="ECO:0000256" key="1">
    <source>
        <dbReference type="SAM" id="Phobius"/>
    </source>
</evidence>
<protein>
    <submittedName>
        <fullName evidence="3">Prepilin peptidase</fullName>
        <ecNumber evidence="3">3.4.23.43</ecNumber>
    </submittedName>
</protein>
<dbReference type="EMBL" id="DXGF01000085">
    <property type="protein sequence ID" value="HIW83578.1"/>
    <property type="molecule type" value="Genomic_DNA"/>
</dbReference>
<feature type="transmembrane region" description="Helical" evidence="1">
    <location>
        <begin position="97"/>
        <end position="114"/>
    </location>
</feature>
<reference evidence="3" key="1">
    <citation type="journal article" date="2021" name="PeerJ">
        <title>Extensive microbial diversity within the chicken gut microbiome revealed by metagenomics and culture.</title>
        <authorList>
            <person name="Gilroy R."/>
            <person name="Ravi A."/>
            <person name="Getino M."/>
            <person name="Pursley I."/>
            <person name="Horton D.L."/>
            <person name="Alikhan N.F."/>
            <person name="Baker D."/>
            <person name="Gharbi K."/>
            <person name="Hall N."/>
            <person name="Watson M."/>
            <person name="Adriaenssens E.M."/>
            <person name="Foster-Nyarko E."/>
            <person name="Jarju S."/>
            <person name="Secka A."/>
            <person name="Antonio M."/>
            <person name="Oren A."/>
            <person name="Chaudhuri R.R."/>
            <person name="La Ragione R."/>
            <person name="Hildebrand F."/>
            <person name="Pallen M.J."/>
        </authorList>
    </citation>
    <scope>NUCLEOTIDE SEQUENCE</scope>
    <source>
        <strain evidence="3">ChiSxjej1B13-11762</strain>
    </source>
</reference>
<dbReference type="EC" id="3.4.23.43" evidence="3"/>
<keyword evidence="3" id="KW-0378">Hydrolase</keyword>
<keyword evidence="1" id="KW-1133">Transmembrane helix</keyword>
<feature type="transmembrane region" description="Helical" evidence="1">
    <location>
        <begin position="48"/>
        <end position="66"/>
    </location>
</feature>
<feature type="domain" description="Prepilin type IV endopeptidase peptidase" evidence="2">
    <location>
        <begin position="9"/>
        <end position="106"/>
    </location>
</feature>
<evidence type="ECO:0000313" key="4">
    <source>
        <dbReference type="Proteomes" id="UP000824263"/>
    </source>
</evidence>
<dbReference type="GO" id="GO:0016020">
    <property type="term" value="C:membrane"/>
    <property type="evidence" value="ECO:0007669"/>
    <property type="project" value="InterPro"/>
</dbReference>
<evidence type="ECO:0000259" key="2">
    <source>
        <dbReference type="Pfam" id="PF01478"/>
    </source>
</evidence>
<dbReference type="InterPro" id="IPR000045">
    <property type="entry name" value="Prepilin_IV_endopep_pep"/>
</dbReference>
<dbReference type="Proteomes" id="UP000824263">
    <property type="component" value="Unassembled WGS sequence"/>
</dbReference>
<dbReference type="Gene3D" id="1.20.120.1220">
    <property type="match status" value="1"/>
</dbReference>
<dbReference type="AlphaFoldDB" id="A0A9D1UDS4"/>
<evidence type="ECO:0000313" key="3">
    <source>
        <dbReference type="EMBL" id="HIW83578.1"/>
    </source>
</evidence>
<accession>A0A9D1UDS4</accession>
<organism evidence="3 4">
    <name type="scientific">Candidatus Dorea gallistercoris</name>
    <dbReference type="NCBI Taxonomy" id="2838542"/>
    <lineage>
        <taxon>Bacteria</taxon>
        <taxon>Bacillati</taxon>
        <taxon>Bacillota</taxon>
        <taxon>Clostridia</taxon>
        <taxon>Lachnospirales</taxon>
        <taxon>Lachnospiraceae</taxon>
        <taxon>Dorea</taxon>
    </lineage>
</organism>